<feature type="region of interest" description="Disordered" evidence="1">
    <location>
        <begin position="1"/>
        <end position="66"/>
    </location>
</feature>
<accession>A0A9P5YKA1</accession>
<sequence>MTRIRSAHIVTGSPHLFTSTPPDPARSFRRRNTPRESSTHGATHHGALINSEADNASTRHGQHWSH</sequence>
<reference evidence="2" key="1">
    <citation type="submission" date="2020-11" db="EMBL/GenBank/DDBJ databases">
        <authorList>
            <consortium name="DOE Joint Genome Institute"/>
            <person name="Ahrendt S."/>
            <person name="Riley R."/>
            <person name="Andreopoulos W."/>
            <person name="Labutti K."/>
            <person name="Pangilinan J."/>
            <person name="Ruiz-Duenas F.J."/>
            <person name="Barrasa J.M."/>
            <person name="Sanchez-Garcia M."/>
            <person name="Camarero S."/>
            <person name="Miyauchi S."/>
            <person name="Serrano A."/>
            <person name="Linde D."/>
            <person name="Babiker R."/>
            <person name="Drula E."/>
            <person name="Ayuso-Fernandez I."/>
            <person name="Pacheco R."/>
            <person name="Padilla G."/>
            <person name="Ferreira P."/>
            <person name="Barriuso J."/>
            <person name="Kellner H."/>
            <person name="Castanera R."/>
            <person name="Alfaro M."/>
            <person name="Ramirez L."/>
            <person name="Pisabarro A.G."/>
            <person name="Kuo A."/>
            <person name="Tritt A."/>
            <person name="Lipzen A."/>
            <person name="He G."/>
            <person name="Yan M."/>
            <person name="Ng V."/>
            <person name="Cullen D."/>
            <person name="Martin F."/>
            <person name="Rosso M.-N."/>
            <person name="Henrissat B."/>
            <person name="Hibbett D."/>
            <person name="Martinez A.T."/>
            <person name="Grigoriev I.V."/>
        </authorList>
    </citation>
    <scope>NUCLEOTIDE SEQUENCE</scope>
    <source>
        <strain evidence="2">CIRM-BRFM 674</strain>
    </source>
</reference>
<evidence type="ECO:0000313" key="3">
    <source>
        <dbReference type="Proteomes" id="UP000807469"/>
    </source>
</evidence>
<dbReference type="EMBL" id="MU155694">
    <property type="protein sequence ID" value="KAF9471392.1"/>
    <property type="molecule type" value="Genomic_DNA"/>
</dbReference>
<name>A0A9P5YKA1_9AGAR</name>
<proteinExistence type="predicted"/>
<dbReference type="Proteomes" id="UP000807469">
    <property type="component" value="Unassembled WGS sequence"/>
</dbReference>
<organism evidence="2 3">
    <name type="scientific">Pholiota conissans</name>
    <dbReference type="NCBI Taxonomy" id="109636"/>
    <lineage>
        <taxon>Eukaryota</taxon>
        <taxon>Fungi</taxon>
        <taxon>Dikarya</taxon>
        <taxon>Basidiomycota</taxon>
        <taxon>Agaricomycotina</taxon>
        <taxon>Agaricomycetes</taxon>
        <taxon>Agaricomycetidae</taxon>
        <taxon>Agaricales</taxon>
        <taxon>Agaricineae</taxon>
        <taxon>Strophariaceae</taxon>
        <taxon>Pholiota</taxon>
    </lineage>
</organism>
<comment type="caution">
    <text evidence="2">The sequence shown here is derived from an EMBL/GenBank/DDBJ whole genome shotgun (WGS) entry which is preliminary data.</text>
</comment>
<dbReference type="AlphaFoldDB" id="A0A9P5YKA1"/>
<protein>
    <submittedName>
        <fullName evidence="2">Uncharacterized protein</fullName>
    </submittedName>
</protein>
<evidence type="ECO:0000313" key="2">
    <source>
        <dbReference type="EMBL" id="KAF9471392.1"/>
    </source>
</evidence>
<gene>
    <name evidence="2" type="ORF">BDN70DRAFT_888212</name>
</gene>
<evidence type="ECO:0000256" key="1">
    <source>
        <dbReference type="SAM" id="MobiDB-lite"/>
    </source>
</evidence>
<keyword evidence="3" id="KW-1185">Reference proteome</keyword>